<dbReference type="EMBL" id="WJQU01000003">
    <property type="protein sequence ID" value="KAJ6637345.1"/>
    <property type="molecule type" value="Genomic_DNA"/>
</dbReference>
<proteinExistence type="inferred from homology"/>
<comment type="function">
    <text evidence="6">Accessory subunit of the DNA polymerase alpha complex (also known as the alpha DNA polymerase-primase complex) which plays an essential role in the initiation of DNA synthesis.</text>
</comment>
<evidence type="ECO:0000256" key="1">
    <source>
        <dbReference type="ARBA" id="ARBA00004123"/>
    </source>
</evidence>
<evidence type="ECO:0000256" key="3">
    <source>
        <dbReference type="ARBA" id="ARBA00018596"/>
    </source>
</evidence>
<dbReference type="GO" id="GO:0006270">
    <property type="term" value="P:DNA replication initiation"/>
    <property type="evidence" value="ECO:0007669"/>
    <property type="project" value="TreeGrafter"/>
</dbReference>
<comment type="caution">
    <text evidence="11">The sequence shown here is derived from an EMBL/GenBank/DDBJ whole genome shotgun (WGS) entry which is preliminary data.</text>
</comment>
<dbReference type="GO" id="GO:0005658">
    <property type="term" value="C:alpha DNA polymerase:primase complex"/>
    <property type="evidence" value="ECO:0007669"/>
    <property type="project" value="TreeGrafter"/>
</dbReference>
<dbReference type="Gene3D" id="1.10.8.530">
    <property type="entry name" value="DNA polymerase alpha-primase, subunit B, N-terminal domain"/>
    <property type="match status" value="1"/>
</dbReference>
<dbReference type="AlphaFoldDB" id="A0A9Q0MSU1"/>
<dbReference type="InterPro" id="IPR016722">
    <property type="entry name" value="DNA_pol_alpha_bsu"/>
</dbReference>
<feature type="domain" description="DNA polymerase alpha subunit B N-terminal" evidence="9">
    <location>
        <begin position="5"/>
        <end position="71"/>
    </location>
</feature>
<dbReference type="InterPro" id="IPR007185">
    <property type="entry name" value="DNA_pol_a/d/e_bsu"/>
</dbReference>
<dbReference type="InterPro" id="IPR013627">
    <property type="entry name" value="Pol_alpha_B_N"/>
</dbReference>
<evidence type="ECO:0000256" key="7">
    <source>
        <dbReference type="SAM" id="MobiDB-lite"/>
    </source>
</evidence>
<dbReference type="InterPro" id="IPR054300">
    <property type="entry name" value="OB_DPOA2"/>
</dbReference>
<keyword evidence="4 6" id="KW-0235">DNA replication</keyword>
<evidence type="ECO:0000256" key="6">
    <source>
        <dbReference type="PIRNR" id="PIRNR018300"/>
    </source>
</evidence>
<evidence type="ECO:0000259" key="10">
    <source>
        <dbReference type="Pfam" id="PF22062"/>
    </source>
</evidence>
<protein>
    <recommendedName>
        <fullName evidence="3 6">DNA polymerase alpha subunit B</fullName>
    </recommendedName>
</protein>
<name>A0A9Q0MSU1_9DIPT</name>
<dbReference type="Proteomes" id="UP001151699">
    <property type="component" value="Chromosome X"/>
</dbReference>
<feature type="compositionally biased region" description="Polar residues" evidence="7">
    <location>
        <begin position="81"/>
        <end position="91"/>
    </location>
</feature>
<evidence type="ECO:0000259" key="9">
    <source>
        <dbReference type="Pfam" id="PF08418"/>
    </source>
</evidence>
<dbReference type="PANTHER" id="PTHR23061:SF12">
    <property type="entry name" value="DNA POLYMERASE ALPHA SUBUNIT B"/>
    <property type="match status" value="1"/>
</dbReference>
<evidence type="ECO:0000256" key="5">
    <source>
        <dbReference type="ARBA" id="ARBA00023242"/>
    </source>
</evidence>
<gene>
    <name evidence="11" type="primary">PolA2</name>
    <name evidence="11" type="ORF">Bhyg_10075</name>
</gene>
<dbReference type="OrthoDB" id="336885at2759"/>
<dbReference type="Pfam" id="PF22062">
    <property type="entry name" value="OB_DPOA2"/>
    <property type="match status" value="1"/>
</dbReference>
<evidence type="ECO:0000256" key="4">
    <source>
        <dbReference type="ARBA" id="ARBA00022705"/>
    </source>
</evidence>
<evidence type="ECO:0000259" key="8">
    <source>
        <dbReference type="Pfam" id="PF04042"/>
    </source>
</evidence>
<comment type="subcellular location">
    <subcellularLocation>
        <location evidence="1 6">Nucleus</location>
    </subcellularLocation>
</comment>
<feature type="region of interest" description="Disordered" evidence="7">
    <location>
        <begin position="78"/>
        <end position="98"/>
    </location>
</feature>
<dbReference type="PIRSF" id="PIRSF018300">
    <property type="entry name" value="DNA_pol_alph_2"/>
    <property type="match status" value="1"/>
</dbReference>
<organism evidence="11 12">
    <name type="scientific">Pseudolycoriella hygida</name>
    <dbReference type="NCBI Taxonomy" id="35572"/>
    <lineage>
        <taxon>Eukaryota</taxon>
        <taxon>Metazoa</taxon>
        <taxon>Ecdysozoa</taxon>
        <taxon>Arthropoda</taxon>
        <taxon>Hexapoda</taxon>
        <taxon>Insecta</taxon>
        <taxon>Pterygota</taxon>
        <taxon>Neoptera</taxon>
        <taxon>Endopterygota</taxon>
        <taxon>Diptera</taxon>
        <taxon>Nematocera</taxon>
        <taxon>Sciaroidea</taxon>
        <taxon>Sciaridae</taxon>
        <taxon>Pseudolycoriella</taxon>
    </lineage>
</organism>
<dbReference type="GO" id="GO:0003677">
    <property type="term" value="F:DNA binding"/>
    <property type="evidence" value="ECO:0007669"/>
    <property type="project" value="InterPro"/>
</dbReference>
<evidence type="ECO:0000313" key="11">
    <source>
        <dbReference type="EMBL" id="KAJ6637345.1"/>
    </source>
</evidence>
<comment type="similarity">
    <text evidence="2 6">Belongs to the DNA polymerase alpha subunit B family.</text>
</comment>
<evidence type="ECO:0000313" key="12">
    <source>
        <dbReference type="Proteomes" id="UP001151699"/>
    </source>
</evidence>
<sequence length="583" mass="64269">MISTESIAEQFDELGLEPSQSILERCLQLCNEYNVTDPVEFVERWVAFSISNLGGADPSLDHLNDMERKEFANRKHVADANNKSNLNKQPANSSNFDDFENDDIMDSYGFHTPKAAKPQSRLHRAAIESGITSSPATYSPVSGLTKSHTDSSGKVIYTFGNSTLLQNTTWDKHNKHDIEVVQLSSGNGVLSTNDSYMFDPLLEKCLTSRDAFYGVAKDIYMKQFKNENVTDVEPFTDLSHPNVPGPEPIKCVGRICCDNEGKLDASSTILIGTDDAKLRSVHLNFSRLKSFSVIPGQTVMVKGVNPRGDVLYVNEIFSEIALNSPKSAQLSQPLGIVVASGPFTKNSDILYEPMHELIQYCQTNKPHLLIINGPFLDAENQVIDTGELTESFASFFEKMVTGIMDAIGEDTHVAIVSSSRDAHSTMVYPTHPKRLARGYNNLTMLPDPCTISVNDFTISITSTDVIGHLSEAELAVGVADKIKRCVNYMFHQKSFYPLNPPSLDVFLDSELAAKYGQLNQVPHMLVVPSDTKQFIRDIGNCLVINPGRVAPLNGSGTFARVVVSQSEVETPLLNYVACQIVRV</sequence>
<dbReference type="Gene3D" id="3.60.21.60">
    <property type="match status" value="2"/>
</dbReference>
<dbReference type="Pfam" id="PF04042">
    <property type="entry name" value="DNA_pol_E_B"/>
    <property type="match status" value="1"/>
</dbReference>
<keyword evidence="5 6" id="KW-0539">Nucleus</keyword>
<accession>A0A9Q0MSU1</accession>
<evidence type="ECO:0000256" key="2">
    <source>
        <dbReference type="ARBA" id="ARBA00007299"/>
    </source>
</evidence>
<keyword evidence="12" id="KW-1185">Reference proteome</keyword>
<feature type="domain" description="DNA polymerase alpha subunit B OB" evidence="10">
    <location>
        <begin position="237"/>
        <end position="317"/>
    </location>
</feature>
<feature type="domain" description="DNA polymerase alpha/delta/epsilon subunit B" evidence="8">
    <location>
        <begin position="336"/>
        <end position="535"/>
    </location>
</feature>
<dbReference type="PANTHER" id="PTHR23061">
    <property type="entry name" value="DNA POLYMERASE 2 ALPHA 70 KDA SUBUNIT"/>
    <property type="match status" value="1"/>
</dbReference>
<dbReference type="InterPro" id="IPR043034">
    <property type="entry name" value="DNA_pol_alpha_B_N_sf"/>
</dbReference>
<reference evidence="11" key="1">
    <citation type="submission" date="2022-07" db="EMBL/GenBank/DDBJ databases">
        <authorList>
            <person name="Trinca V."/>
            <person name="Uliana J.V.C."/>
            <person name="Torres T.T."/>
            <person name="Ward R.J."/>
            <person name="Monesi N."/>
        </authorList>
    </citation>
    <scope>NUCLEOTIDE SEQUENCE</scope>
    <source>
        <strain evidence="11">HSMRA1968</strain>
        <tissue evidence="11">Whole embryos</tissue>
    </source>
</reference>
<dbReference type="Pfam" id="PF08418">
    <property type="entry name" value="Pol_alpha_B_N"/>
    <property type="match status" value="1"/>
</dbReference>